<comment type="caution">
    <text evidence="1">The sequence shown here is derived from an EMBL/GenBank/DDBJ whole genome shotgun (WGS) entry which is preliminary data.</text>
</comment>
<proteinExistence type="predicted"/>
<accession>A0ACC2LUG1</accession>
<evidence type="ECO:0000313" key="2">
    <source>
        <dbReference type="Proteomes" id="UP001234297"/>
    </source>
</evidence>
<evidence type="ECO:0000313" key="1">
    <source>
        <dbReference type="EMBL" id="KAJ8636998.1"/>
    </source>
</evidence>
<dbReference type="EMBL" id="CM056811">
    <property type="protein sequence ID" value="KAJ8636998.1"/>
    <property type="molecule type" value="Genomic_DNA"/>
</dbReference>
<reference evidence="1 2" key="1">
    <citation type="journal article" date="2022" name="Hortic Res">
        <title>A haplotype resolved chromosomal level avocado genome allows analysis of novel avocado genes.</title>
        <authorList>
            <person name="Nath O."/>
            <person name="Fletcher S.J."/>
            <person name="Hayward A."/>
            <person name="Shaw L.M."/>
            <person name="Masouleh A.K."/>
            <person name="Furtado A."/>
            <person name="Henry R.J."/>
            <person name="Mitter N."/>
        </authorList>
    </citation>
    <scope>NUCLEOTIDE SEQUENCE [LARGE SCALE GENOMIC DNA]</scope>
    <source>
        <strain evidence="2">cv. Hass</strain>
    </source>
</reference>
<gene>
    <name evidence="1" type="ORF">MRB53_011265</name>
</gene>
<protein>
    <submittedName>
        <fullName evidence="1">Uncharacterized protein</fullName>
    </submittedName>
</protein>
<keyword evidence="2" id="KW-1185">Reference proteome</keyword>
<organism evidence="1 2">
    <name type="scientific">Persea americana</name>
    <name type="common">Avocado</name>
    <dbReference type="NCBI Taxonomy" id="3435"/>
    <lineage>
        <taxon>Eukaryota</taxon>
        <taxon>Viridiplantae</taxon>
        <taxon>Streptophyta</taxon>
        <taxon>Embryophyta</taxon>
        <taxon>Tracheophyta</taxon>
        <taxon>Spermatophyta</taxon>
        <taxon>Magnoliopsida</taxon>
        <taxon>Magnoliidae</taxon>
        <taxon>Laurales</taxon>
        <taxon>Lauraceae</taxon>
        <taxon>Persea</taxon>
    </lineage>
</organism>
<dbReference type="Proteomes" id="UP001234297">
    <property type="component" value="Chromosome 3"/>
</dbReference>
<name>A0ACC2LUG1_PERAE</name>
<sequence length="73" mass="8456">MIRTTSSALKFALPTHIASKRSFVVDLQLPRFFNNSRLTPYSHLVFLIRVIISFAFCKSPCYGIHQYRARPQP</sequence>